<dbReference type="EMBL" id="AVCK01000023">
    <property type="protein sequence ID" value="KFN45790.1"/>
    <property type="molecule type" value="Genomic_DNA"/>
</dbReference>
<keyword evidence="8" id="KW-1185">Reference proteome</keyword>
<feature type="signal peptide" evidence="5">
    <location>
        <begin position="1"/>
        <end position="24"/>
    </location>
</feature>
<dbReference type="InterPro" id="IPR015421">
    <property type="entry name" value="PyrdxlP-dep_Trfase_major"/>
</dbReference>
<organism evidence="7 8">
    <name type="scientific">Arenimonas metalli CF5-1</name>
    <dbReference type="NCBI Taxonomy" id="1384056"/>
    <lineage>
        <taxon>Bacteria</taxon>
        <taxon>Pseudomonadati</taxon>
        <taxon>Pseudomonadota</taxon>
        <taxon>Gammaproteobacteria</taxon>
        <taxon>Lysobacterales</taxon>
        <taxon>Lysobacteraceae</taxon>
        <taxon>Arenimonas</taxon>
    </lineage>
</organism>
<evidence type="ECO:0000256" key="3">
    <source>
        <dbReference type="ARBA" id="ARBA00011881"/>
    </source>
</evidence>
<comment type="similarity">
    <text evidence="2">Belongs to the threonine aldolase family.</text>
</comment>
<dbReference type="Proteomes" id="UP000029393">
    <property type="component" value="Unassembled WGS sequence"/>
</dbReference>
<evidence type="ECO:0000259" key="6">
    <source>
        <dbReference type="Pfam" id="PF01212"/>
    </source>
</evidence>
<dbReference type="eggNOG" id="COG2008">
    <property type="taxonomic scope" value="Bacteria"/>
</dbReference>
<dbReference type="RefSeq" id="WP_052575320.1">
    <property type="nucleotide sequence ID" value="NZ_AVCK01000023.1"/>
</dbReference>
<dbReference type="GO" id="GO:0008732">
    <property type="term" value="F:L-allo-threonine aldolase activity"/>
    <property type="evidence" value="ECO:0007669"/>
    <property type="project" value="TreeGrafter"/>
</dbReference>
<dbReference type="PANTHER" id="PTHR48097">
    <property type="entry name" value="L-THREONINE ALDOLASE-RELATED"/>
    <property type="match status" value="1"/>
</dbReference>
<evidence type="ECO:0000256" key="1">
    <source>
        <dbReference type="ARBA" id="ARBA00001933"/>
    </source>
</evidence>
<gene>
    <name evidence="7" type="ORF">N787_12065</name>
</gene>
<dbReference type="InterPro" id="IPR015424">
    <property type="entry name" value="PyrdxlP-dep_Trfase"/>
</dbReference>
<feature type="domain" description="Aromatic amino acid beta-eliminating lyase/threonine aldolase" evidence="6">
    <location>
        <begin position="77"/>
        <end position="277"/>
    </location>
</feature>
<dbReference type="STRING" id="1384056.N787_12065"/>
<keyword evidence="4" id="KW-0663">Pyridoxal phosphate</keyword>
<dbReference type="GO" id="GO:0006567">
    <property type="term" value="P:L-threonine catabolic process"/>
    <property type="evidence" value="ECO:0007669"/>
    <property type="project" value="TreeGrafter"/>
</dbReference>
<dbReference type="GO" id="GO:0006545">
    <property type="term" value="P:glycine biosynthetic process"/>
    <property type="evidence" value="ECO:0007669"/>
    <property type="project" value="TreeGrafter"/>
</dbReference>
<accession>A0A091BN84</accession>
<sequence>MDRRHFLASSGLAAASTLVPPAIASTGAGATDPGLATRLVNFSTEGLGLTPVEYAAQLQAVAAAGPLVPDNYSLGGAIEALEKQFATLLGKPAAMFLPTGTLANLVAVRTLAGPDRRVLVQAESHLYNDSGDGAQSLAGLNLVPLAEGETGLTLEAVQRWVARSDGGRVRNPVGVISIESPVRRRDHARVDPAEIERISTWARAQGIRLHLDGARLFNLPHATGRSLAELTAPFDTVYVSLWKHFNGASGAILAGDAAFIDGLFHVRRMFGGALPAAWPQVALVPGYAATYLDDYAAAWRVADELIECLHADGRYRARKLPDGTSRFFLAPEGGARDALAMRAREQGVRIPLAAPGATEFTLQVNPTLLRRPAAEIAAVLLDAHAA</sequence>
<dbReference type="PROSITE" id="PS51318">
    <property type="entry name" value="TAT"/>
    <property type="match status" value="1"/>
</dbReference>
<comment type="cofactor">
    <cofactor evidence="1">
        <name>pyridoxal 5'-phosphate</name>
        <dbReference type="ChEBI" id="CHEBI:597326"/>
    </cofactor>
</comment>
<dbReference type="Gene3D" id="3.40.640.10">
    <property type="entry name" value="Type I PLP-dependent aspartate aminotransferase-like (Major domain)"/>
    <property type="match status" value="1"/>
</dbReference>
<keyword evidence="5" id="KW-0732">Signal</keyword>
<feature type="chain" id="PRO_5001869910" description="Aromatic amino acid beta-eliminating lyase/threonine aldolase domain-containing protein" evidence="5">
    <location>
        <begin position="25"/>
        <end position="386"/>
    </location>
</feature>
<dbReference type="AlphaFoldDB" id="A0A091BN84"/>
<dbReference type="GO" id="GO:0005829">
    <property type="term" value="C:cytosol"/>
    <property type="evidence" value="ECO:0007669"/>
    <property type="project" value="TreeGrafter"/>
</dbReference>
<evidence type="ECO:0000313" key="8">
    <source>
        <dbReference type="Proteomes" id="UP000029393"/>
    </source>
</evidence>
<evidence type="ECO:0000256" key="5">
    <source>
        <dbReference type="SAM" id="SignalP"/>
    </source>
</evidence>
<comment type="subunit">
    <text evidence="3">Homotetramer.</text>
</comment>
<comment type="caution">
    <text evidence="7">The sequence shown here is derived from an EMBL/GenBank/DDBJ whole genome shotgun (WGS) entry which is preliminary data.</text>
</comment>
<evidence type="ECO:0000256" key="2">
    <source>
        <dbReference type="ARBA" id="ARBA00006966"/>
    </source>
</evidence>
<dbReference type="SUPFAM" id="SSF53383">
    <property type="entry name" value="PLP-dependent transferases"/>
    <property type="match status" value="1"/>
</dbReference>
<protein>
    <recommendedName>
        <fullName evidence="6">Aromatic amino acid beta-eliminating lyase/threonine aldolase domain-containing protein</fullName>
    </recommendedName>
</protein>
<dbReference type="InterPro" id="IPR006311">
    <property type="entry name" value="TAT_signal"/>
</dbReference>
<evidence type="ECO:0000313" key="7">
    <source>
        <dbReference type="EMBL" id="KFN45790.1"/>
    </source>
</evidence>
<dbReference type="InterPro" id="IPR001597">
    <property type="entry name" value="ArAA_b-elim_lyase/Thr_aldolase"/>
</dbReference>
<dbReference type="PANTHER" id="PTHR48097:SF9">
    <property type="entry name" value="L-THREONINE ALDOLASE"/>
    <property type="match status" value="1"/>
</dbReference>
<dbReference type="Pfam" id="PF01212">
    <property type="entry name" value="Beta_elim_lyase"/>
    <property type="match status" value="1"/>
</dbReference>
<dbReference type="PATRIC" id="fig|1384056.3.peg.1742"/>
<name>A0A091BN84_9GAMM</name>
<reference evidence="7 8" key="1">
    <citation type="submission" date="2013-09" db="EMBL/GenBank/DDBJ databases">
        <title>Genome sequencing of Arenimonas metalli.</title>
        <authorList>
            <person name="Chen F."/>
            <person name="Wang G."/>
        </authorList>
    </citation>
    <scope>NUCLEOTIDE SEQUENCE [LARGE SCALE GENOMIC DNA]</scope>
    <source>
        <strain evidence="7 8">CF5-1</strain>
    </source>
</reference>
<proteinExistence type="inferred from homology"/>
<evidence type="ECO:0000256" key="4">
    <source>
        <dbReference type="ARBA" id="ARBA00022898"/>
    </source>
</evidence>